<feature type="non-terminal residue" evidence="5">
    <location>
        <position position="74"/>
    </location>
</feature>
<dbReference type="PANTHER" id="PTHR23303">
    <property type="entry name" value="CARBOXYPEPTIDASE REGULATORY REGION-CONTAINING"/>
    <property type="match status" value="1"/>
</dbReference>
<evidence type="ECO:0000313" key="5">
    <source>
        <dbReference type="EMBL" id="KJK49147.1"/>
    </source>
</evidence>
<dbReference type="PANTHER" id="PTHR23303:SF15">
    <property type="entry name" value="COLOSSIN-A"/>
    <property type="match status" value="1"/>
</dbReference>
<evidence type="ECO:0000313" key="6">
    <source>
        <dbReference type="Proteomes" id="UP000033393"/>
    </source>
</evidence>
<dbReference type="SUPFAM" id="SSF117074">
    <property type="entry name" value="Hypothetical protein PA1324"/>
    <property type="match status" value="1"/>
</dbReference>
<gene>
    <name evidence="5" type="ORF">UK23_14965</name>
</gene>
<keyword evidence="6" id="KW-1185">Reference proteome</keyword>
<keyword evidence="2" id="KW-0964">Secreted</keyword>
<organism evidence="5 6">
    <name type="scientific">Lentzea aerocolonigenes</name>
    <name type="common">Lechevalieria aerocolonigenes</name>
    <name type="synonym">Saccharothrix aerocolonigenes</name>
    <dbReference type="NCBI Taxonomy" id="68170"/>
    <lineage>
        <taxon>Bacteria</taxon>
        <taxon>Bacillati</taxon>
        <taxon>Actinomycetota</taxon>
        <taxon>Actinomycetes</taxon>
        <taxon>Pseudonocardiales</taxon>
        <taxon>Pseudonocardiaceae</taxon>
        <taxon>Lentzea</taxon>
    </lineage>
</organism>
<sequence>QDLTWDFGLIPATGAIGDRVWSDANGNGVQDAGEPGVPGVPVELFRQTPTGPVSAGTTTTDGNGEYLFTGLPAG</sequence>
<name>A0A0F0H4B4_LENAE</name>
<dbReference type="InterPro" id="IPR033764">
    <property type="entry name" value="Sdr_B"/>
</dbReference>
<keyword evidence="3" id="KW-0732">Signal</keyword>
<dbReference type="InterPro" id="IPR051417">
    <property type="entry name" value="SDr/BOS_complex"/>
</dbReference>
<evidence type="ECO:0000256" key="1">
    <source>
        <dbReference type="ARBA" id="ARBA00004613"/>
    </source>
</evidence>
<evidence type="ECO:0000256" key="3">
    <source>
        <dbReference type="ARBA" id="ARBA00022729"/>
    </source>
</evidence>
<dbReference type="Proteomes" id="UP000033393">
    <property type="component" value="Unassembled WGS sequence"/>
</dbReference>
<proteinExistence type="predicted"/>
<dbReference type="GO" id="GO:0005576">
    <property type="term" value="C:extracellular region"/>
    <property type="evidence" value="ECO:0007669"/>
    <property type="project" value="UniProtKB-SubCell"/>
</dbReference>
<dbReference type="GO" id="GO:0005975">
    <property type="term" value="P:carbohydrate metabolic process"/>
    <property type="evidence" value="ECO:0007669"/>
    <property type="project" value="UniProtKB-ARBA"/>
</dbReference>
<protein>
    <recommendedName>
        <fullName evidence="4">SD-repeat containing protein B domain-containing protein</fullName>
    </recommendedName>
</protein>
<dbReference type="OrthoDB" id="3169091at2"/>
<reference evidence="5 6" key="1">
    <citation type="submission" date="2015-02" db="EMBL/GenBank/DDBJ databases">
        <authorList>
            <person name="Ju K.-S."/>
            <person name="Doroghazi J.R."/>
            <person name="Metcalf W."/>
        </authorList>
    </citation>
    <scope>NUCLEOTIDE SEQUENCE [LARGE SCALE GENOMIC DNA]</scope>
    <source>
        <strain evidence="5 6">NRRL B-16140</strain>
    </source>
</reference>
<dbReference type="Pfam" id="PF17210">
    <property type="entry name" value="SdrD_B"/>
    <property type="match status" value="1"/>
</dbReference>
<dbReference type="EMBL" id="JYJG01000090">
    <property type="protein sequence ID" value="KJK49147.1"/>
    <property type="molecule type" value="Genomic_DNA"/>
</dbReference>
<comment type="caution">
    <text evidence="5">The sequence shown here is derived from an EMBL/GenBank/DDBJ whole genome shotgun (WGS) entry which is preliminary data.</text>
</comment>
<evidence type="ECO:0000256" key="2">
    <source>
        <dbReference type="ARBA" id="ARBA00022525"/>
    </source>
</evidence>
<accession>A0A0F0H4B4</accession>
<dbReference type="RefSeq" id="WP_045312117.1">
    <property type="nucleotide sequence ID" value="NZ_JYJG01000090.1"/>
</dbReference>
<dbReference type="AlphaFoldDB" id="A0A0F0H4B4"/>
<feature type="non-terminal residue" evidence="5">
    <location>
        <position position="1"/>
    </location>
</feature>
<feature type="domain" description="SD-repeat containing protein B" evidence="4">
    <location>
        <begin position="15"/>
        <end position="74"/>
    </location>
</feature>
<dbReference type="Gene3D" id="2.60.40.10">
    <property type="entry name" value="Immunoglobulins"/>
    <property type="match status" value="1"/>
</dbReference>
<comment type="subcellular location">
    <subcellularLocation>
        <location evidence="1">Secreted</location>
    </subcellularLocation>
</comment>
<dbReference type="InterPro" id="IPR013783">
    <property type="entry name" value="Ig-like_fold"/>
</dbReference>
<evidence type="ECO:0000259" key="4">
    <source>
        <dbReference type="Pfam" id="PF17210"/>
    </source>
</evidence>